<dbReference type="RefSeq" id="WP_184953657.1">
    <property type="nucleotide sequence ID" value="NZ_BOMC01000076.1"/>
</dbReference>
<evidence type="ECO:0000256" key="2">
    <source>
        <dbReference type="ARBA" id="ARBA00022670"/>
    </source>
</evidence>
<dbReference type="InterPro" id="IPR000209">
    <property type="entry name" value="Peptidase_S8/S53_dom"/>
</dbReference>
<dbReference type="Gene3D" id="3.30.70.80">
    <property type="entry name" value="Peptidase S8 propeptide/proteinase inhibitor I9"/>
    <property type="match status" value="1"/>
</dbReference>
<accession>A0A7W7CV89</accession>
<feature type="signal peptide" evidence="6">
    <location>
        <begin position="1"/>
        <end position="30"/>
    </location>
</feature>
<dbReference type="InterPro" id="IPR054399">
    <property type="entry name" value="Fervidolysin-like_N_prodom"/>
</dbReference>
<dbReference type="GO" id="GO:0004252">
    <property type="term" value="F:serine-type endopeptidase activity"/>
    <property type="evidence" value="ECO:0007669"/>
    <property type="project" value="UniProtKB-UniRule"/>
</dbReference>
<sequence>MKLTKRRVTVGLISTAVVVSMTSVTTWALAADTKKVPAAAAASSVRLVVGYKTGADRSAATRTMSAAGARVTTGDAAATSALSAINASSVSVPSGRSSAMISALRSDPNVAYVEQDVQTKAFDVTPTDPSFKLQNEMYTVKAPAAWDTTTGGATPITVAVIDTGVANEGDLVGALVPGYDFVNKDASPADDEGHGTAVAALIAARGNNGQGMAGVCWTCKIMPVKVLDSEGSGWDSDVAKGIIWAVQKGARILNLSLGSPQSTKVLADAVAYANMNGALVVAAAGNAGNTVKQYPGAYGDVLTVAATNRCPAFASDPDCTSGTTTRSAFSSYNKAGDSWVDVAAPGTVLSMDRFGNYSSGIQGTSFSSPIVAGAAALIKSQHPNYTGWSLASAIYSGAAQRKLANGGVNYGLIDIPASLPVGTDTTAPTATGITPGNGAVKRGTFAVSPLGLKDDRSGIRNTTLWVNNKFVGYSRNAPFGVSFNFSSYKGPTKIELRIFDRAGNNKIVSSTITIDNTKPAVRITSAPKSGSKLKGKVTIGYTGSDAYGINRFELLLNGKVAQKHTNTTAFAFATTAVPSKFTVQVRAYDRAGNSSLSAKYSYTR</sequence>
<gene>
    <name evidence="9" type="ORF">BKA14_005426</name>
</gene>
<dbReference type="Pfam" id="PF22148">
    <property type="entry name" value="Fervidolysin_NPro-like"/>
    <property type="match status" value="1"/>
</dbReference>
<evidence type="ECO:0000256" key="3">
    <source>
        <dbReference type="ARBA" id="ARBA00022801"/>
    </source>
</evidence>
<evidence type="ECO:0000256" key="1">
    <source>
        <dbReference type="ARBA" id="ARBA00011073"/>
    </source>
</evidence>
<comment type="caution">
    <text evidence="9">The sequence shown here is derived from an EMBL/GenBank/DDBJ whole genome shotgun (WGS) entry which is preliminary data.</text>
</comment>
<keyword evidence="2 5" id="KW-0645">Protease</keyword>
<evidence type="ECO:0000256" key="4">
    <source>
        <dbReference type="ARBA" id="ARBA00022825"/>
    </source>
</evidence>
<dbReference type="EMBL" id="JACHMF010000001">
    <property type="protein sequence ID" value="MBB4695278.1"/>
    <property type="molecule type" value="Genomic_DNA"/>
</dbReference>
<reference evidence="9 10" key="1">
    <citation type="submission" date="2020-08" db="EMBL/GenBank/DDBJ databases">
        <title>Sequencing the genomes of 1000 actinobacteria strains.</title>
        <authorList>
            <person name="Klenk H.-P."/>
        </authorList>
    </citation>
    <scope>NUCLEOTIDE SEQUENCE [LARGE SCALE GENOMIC DNA]</scope>
    <source>
        <strain evidence="9 10">DSM 45518</strain>
    </source>
</reference>
<evidence type="ECO:0000313" key="10">
    <source>
        <dbReference type="Proteomes" id="UP000542742"/>
    </source>
</evidence>
<dbReference type="AlphaFoldDB" id="A0A7W7CV89"/>
<dbReference type="PROSITE" id="PS51892">
    <property type="entry name" value="SUBTILASE"/>
    <property type="match status" value="1"/>
</dbReference>
<dbReference type="Gene3D" id="3.40.50.200">
    <property type="entry name" value="Peptidase S8/S53 domain"/>
    <property type="match status" value="1"/>
</dbReference>
<feature type="domain" description="Fervidolysin-like N-terminal prodomain" evidence="8">
    <location>
        <begin position="46"/>
        <end position="114"/>
    </location>
</feature>
<dbReference type="Gene3D" id="2.60.40.10">
    <property type="entry name" value="Immunoglobulins"/>
    <property type="match status" value="2"/>
</dbReference>
<evidence type="ECO:0000256" key="5">
    <source>
        <dbReference type="PROSITE-ProRule" id="PRU01240"/>
    </source>
</evidence>
<dbReference type="Proteomes" id="UP000542742">
    <property type="component" value="Unassembled WGS sequence"/>
</dbReference>
<dbReference type="InterPro" id="IPR013783">
    <property type="entry name" value="Ig-like_fold"/>
</dbReference>
<dbReference type="GO" id="GO:0006508">
    <property type="term" value="P:proteolysis"/>
    <property type="evidence" value="ECO:0007669"/>
    <property type="project" value="UniProtKB-KW"/>
</dbReference>
<evidence type="ECO:0000259" key="8">
    <source>
        <dbReference type="Pfam" id="PF22148"/>
    </source>
</evidence>
<dbReference type="InterPro" id="IPR023828">
    <property type="entry name" value="Peptidase_S8_Ser-AS"/>
</dbReference>
<dbReference type="Pfam" id="PF00082">
    <property type="entry name" value="Peptidase_S8"/>
    <property type="match status" value="1"/>
</dbReference>
<keyword evidence="6" id="KW-0732">Signal</keyword>
<keyword evidence="3 5" id="KW-0378">Hydrolase</keyword>
<dbReference type="InterPro" id="IPR036852">
    <property type="entry name" value="Peptidase_S8/S53_dom_sf"/>
</dbReference>
<dbReference type="GO" id="GO:0005975">
    <property type="term" value="P:carbohydrate metabolic process"/>
    <property type="evidence" value="ECO:0007669"/>
    <property type="project" value="UniProtKB-ARBA"/>
</dbReference>
<keyword evidence="10" id="KW-1185">Reference proteome</keyword>
<dbReference type="InterPro" id="IPR050131">
    <property type="entry name" value="Peptidase_S8_subtilisin-like"/>
</dbReference>
<evidence type="ECO:0000313" key="9">
    <source>
        <dbReference type="EMBL" id="MBB4695278.1"/>
    </source>
</evidence>
<evidence type="ECO:0000259" key="7">
    <source>
        <dbReference type="Pfam" id="PF00082"/>
    </source>
</evidence>
<dbReference type="InterPro" id="IPR015500">
    <property type="entry name" value="Peptidase_S8_subtilisin-rel"/>
</dbReference>
<dbReference type="PANTHER" id="PTHR43806:SF11">
    <property type="entry name" value="CEREVISIN-RELATED"/>
    <property type="match status" value="1"/>
</dbReference>
<feature type="active site" description="Charge relay system" evidence="5">
    <location>
        <position position="194"/>
    </location>
</feature>
<feature type="active site" description="Charge relay system" evidence="5">
    <location>
        <position position="365"/>
    </location>
</feature>
<dbReference type="PANTHER" id="PTHR43806">
    <property type="entry name" value="PEPTIDASE S8"/>
    <property type="match status" value="1"/>
</dbReference>
<keyword evidence="4 5" id="KW-0720">Serine protease</keyword>
<feature type="domain" description="Peptidase S8/S53" evidence="7">
    <location>
        <begin position="156"/>
        <end position="398"/>
    </location>
</feature>
<dbReference type="PRINTS" id="PR00723">
    <property type="entry name" value="SUBTILISIN"/>
</dbReference>
<dbReference type="SUPFAM" id="SSF52743">
    <property type="entry name" value="Subtilisin-like"/>
    <property type="match status" value="1"/>
</dbReference>
<name>A0A7W7CV89_9ACTN</name>
<proteinExistence type="inferred from homology"/>
<protein>
    <submittedName>
        <fullName evidence="9">Subtilisin family serine protease</fullName>
    </submittedName>
</protein>
<feature type="chain" id="PRO_5030945474" evidence="6">
    <location>
        <begin position="31"/>
        <end position="604"/>
    </location>
</feature>
<dbReference type="InterPro" id="IPR037045">
    <property type="entry name" value="S8pro/Inhibitor_I9_sf"/>
</dbReference>
<comment type="similarity">
    <text evidence="1 5">Belongs to the peptidase S8 family.</text>
</comment>
<evidence type="ECO:0000256" key="6">
    <source>
        <dbReference type="SAM" id="SignalP"/>
    </source>
</evidence>
<organism evidence="9 10">
    <name type="scientific">Paractinoplanes abujensis</name>
    <dbReference type="NCBI Taxonomy" id="882441"/>
    <lineage>
        <taxon>Bacteria</taxon>
        <taxon>Bacillati</taxon>
        <taxon>Actinomycetota</taxon>
        <taxon>Actinomycetes</taxon>
        <taxon>Micromonosporales</taxon>
        <taxon>Micromonosporaceae</taxon>
        <taxon>Paractinoplanes</taxon>
    </lineage>
</organism>
<dbReference type="PROSITE" id="PS00138">
    <property type="entry name" value="SUBTILASE_SER"/>
    <property type="match status" value="1"/>
</dbReference>
<feature type="active site" description="Charge relay system" evidence="5">
    <location>
        <position position="162"/>
    </location>
</feature>